<dbReference type="AlphaFoldDB" id="A0AAV8F3R8"/>
<name>A0AAV8F3R8_9POAL</name>
<evidence type="ECO:0000313" key="2">
    <source>
        <dbReference type="Proteomes" id="UP001140206"/>
    </source>
</evidence>
<proteinExistence type="predicted"/>
<sequence length="246" mass="27358">MARELKLKLFIEKNTQKVLFAEASNDVVDFLFSLLCLPIGSVTKLLTKESMVGCLSATYDSLEQLPNIYFLSSRTKSRLLNPASSKTVSTNSLHLSAGSAPVVTTQKYYHCWKTRDCKPCCRPDSTSIYVTDVCGSTCPLCKGCMSMEVSYTEEEKGFVKDAVTYTITDDLSVSPIMSTTSTITFLSQFSVRDVSCLEEKTVKLGHREALELLKASLQSKTVLTDVFLRNIKQRRPCMKKSTAYIG</sequence>
<dbReference type="InterPro" id="IPR007750">
    <property type="entry name" value="DUF674"/>
</dbReference>
<keyword evidence="2" id="KW-1185">Reference proteome</keyword>
<accession>A0AAV8F3R8</accession>
<evidence type="ECO:0000313" key="1">
    <source>
        <dbReference type="EMBL" id="KAJ4785622.1"/>
    </source>
</evidence>
<evidence type="ECO:0008006" key="3">
    <source>
        <dbReference type="Google" id="ProtNLM"/>
    </source>
</evidence>
<gene>
    <name evidence="1" type="ORF">LUZ62_036868</name>
</gene>
<dbReference type="Proteomes" id="UP001140206">
    <property type="component" value="Chromosome 2"/>
</dbReference>
<dbReference type="Pfam" id="PF05056">
    <property type="entry name" value="DUF674"/>
    <property type="match status" value="1"/>
</dbReference>
<dbReference type="EMBL" id="JAMFTS010000002">
    <property type="protein sequence ID" value="KAJ4785622.1"/>
    <property type="molecule type" value="Genomic_DNA"/>
</dbReference>
<protein>
    <recommendedName>
        <fullName evidence="3">DUF674 family protein</fullName>
    </recommendedName>
</protein>
<reference evidence="1" key="1">
    <citation type="submission" date="2022-08" db="EMBL/GenBank/DDBJ databases">
        <authorList>
            <person name="Marques A."/>
        </authorList>
    </citation>
    <scope>NUCLEOTIDE SEQUENCE</scope>
    <source>
        <strain evidence="1">RhyPub2mFocal</strain>
        <tissue evidence="1">Leaves</tissue>
    </source>
</reference>
<dbReference type="PANTHER" id="PTHR33103">
    <property type="entry name" value="OS01G0153900 PROTEIN"/>
    <property type="match status" value="1"/>
</dbReference>
<organism evidence="1 2">
    <name type="scientific">Rhynchospora pubera</name>
    <dbReference type="NCBI Taxonomy" id="906938"/>
    <lineage>
        <taxon>Eukaryota</taxon>
        <taxon>Viridiplantae</taxon>
        <taxon>Streptophyta</taxon>
        <taxon>Embryophyta</taxon>
        <taxon>Tracheophyta</taxon>
        <taxon>Spermatophyta</taxon>
        <taxon>Magnoliopsida</taxon>
        <taxon>Liliopsida</taxon>
        <taxon>Poales</taxon>
        <taxon>Cyperaceae</taxon>
        <taxon>Cyperoideae</taxon>
        <taxon>Rhynchosporeae</taxon>
        <taxon>Rhynchospora</taxon>
    </lineage>
</organism>
<dbReference type="PANTHER" id="PTHR33103:SF45">
    <property type="entry name" value="OS01G0154600 PROTEIN"/>
    <property type="match status" value="1"/>
</dbReference>
<comment type="caution">
    <text evidence="1">The sequence shown here is derived from an EMBL/GenBank/DDBJ whole genome shotgun (WGS) entry which is preliminary data.</text>
</comment>